<sequence length="42" mass="4479">MGQRGHSQGAAPRGEPAVKPGPKRLIWGGKQDPPAGMLTWEK</sequence>
<proteinExistence type="predicted"/>
<accession>A0A841P753</accession>
<organism evidence="2 3">
    <name type="scientific">Mesorhizobium sangaii</name>
    <dbReference type="NCBI Taxonomy" id="505389"/>
    <lineage>
        <taxon>Bacteria</taxon>
        <taxon>Pseudomonadati</taxon>
        <taxon>Pseudomonadota</taxon>
        <taxon>Alphaproteobacteria</taxon>
        <taxon>Hyphomicrobiales</taxon>
        <taxon>Phyllobacteriaceae</taxon>
        <taxon>Mesorhizobium</taxon>
    </lineage>
</organism>
<dbReference type="Proteomes" id="UP000556329">
    <property type="component" value="Unassembled WGS sequence"/>
</dbReference>
<comment type="caution">
    <text evidence="2">The sequence shown here is derived from an EMBL/GenBank/DDBJ whole genome shotgun (WGS) entry which is preliminary data.</text>
</comment>
<dbReference type="AlphaFoldDB" id="A0A841P753"/>
<reference evidence="2 3" key="1">
    <citation type="submission" date="2020-08" db="EMBL/GenBank/DDBJ databases">
        <title>Genomic Encyclopedia of Type Strains, Phase IV (KMG-IV): sequencing the most valuable type-strain genomes for metagenomic binning, comparative biology and taxonomic classification.</title>
        <authorList>
            <person name="Goeker M."/>
        </authorList>
    </citation>
    <scope>NUCLEOTIDE SEQUENCE [LARGE SCALE GENOMIC DNA]</scope>
    <source>
        <strain evidence="2 3">DSM 100039</strain>
    </source>
</reference>
<gene>
    <name evidence="2" type="ORF">HNQ71_001312</name>
</gene>
<name>A0A841P753_9HYPH</name>
<evidence type="ECO:0000313" key="3">
    <source>
        <dbReference type="Proteomes" id="UP000556329"/>
    </source>
</evidence>
<evidence type="ECO:0000313" key="2">
    <source>
        <dbReference type="EMBL" id="MBB6408668.1"/>
    </source>
</evidence>
<evidence type="ECO:0000256" key="1">
    <source>
        <dbReference type="SAM" id="MobiDB-lite"/>
    </source>
</evidence>
<feature type="region of interest" description="Disordered" evidence="1">
    <location>
        <begin position="1"/>
        <end position="42"/>
    </location>
</feature>
<dbReference type="EMBL" id="JACHEF010000001">
    <property type="protein sequence ID" value="MBB6408668.1"/>
    <property type="molecule type" value="Genomic_DNA"/>
</dbReference>
<keyword evidence="3" id="KW-1185">Reference proteome</keyword>
<protein>
    <submittedName>
        <fullName evidence="2">Uncharacterized protein</fullName>
    </submittedName>
</protein>